<reference evidence="1 2" key="1">
    <citation type="submission" date="2018-12" db="EMBL/GenBank/DDBJ databases">
        <title>Glycomyces sp. YIM 121974 draft genome.</title>
        <authorList>
            <person name="Li Q."/>
        </authorList>
    </citation>
    <scope>NUCLEOTIDE SEQUENCE [LARGE SCALE GENOMIC DNA]</scope>
    <source>
        <strain evidence="1 2">YIM 121974</strain>
    </source>
</reference>
<evidence type="ECO:0000313" key="2">
    <source>
        <dbReference type="Proteomes" id="UP000277256"/>
    </source>
</evidence>
<evidence type="ECO:0000313" key="1">
    <source>
        <dbReference type="EMBL" id="RRR99346.1"/>
    </source>
</evidence>
<comment type="caution">
    <text evidence="1">The sequence shown here is derived from an EMBL/GenBank/DDBJ whole genome shotgun (WGS) entry which is preliminary data.</text>
</comment>
<sequence length="69" mass="7822">MTKTLIDIDDELLARVMTATHSTTKKEAVNKALALSLESDSVKRMEALRRMQRRAQEGLLDFDALDDDE</sequence>
<gene>
    <name evidence="1" type="ORF">EIW28_11550</name>
</gene>
<dbReference type="AlphaFoldDB" id="A0A426UXR8"/>
<name>A0A426UXR8_9ACTN</name>
<dbReference type="OrthoDB" id="4563074at2"/>
<keyword evidence="2" id="KW-1185">Reference proteome</keyword>
<proteinExistence type="predicted"/>
<dbReference type="InterPro" id="IPR019239">
    <property type="entry name" value="VapB_antitoxin"/>
</dbReference>
<dbReference type="Pfam" id="PF09957">
    <property type="entry name" value="VapB_antitoxin"/>
    <property type="match status" value="1"/>
</dbReference>
<protein>
    <submittedName>
        <fullName evidence="1">Type II toxin-antitoxin system VapB family antitoxin</fullName>
    </submittedName>
</protein>
<organism evidence="1 2">
    <name type="scientific">Glycomyces terrestris</name>
    <dbReference type="NCBI Taxonomy" id="2493553"/>
    <lineage>
        <taxon>Bacteria</taxon>
        <taxon>Bacillati</taxon>
        <taxon>Actinomycetota</taxon>
        <taxon>Actinomycetes</taxon>
        <taxon>Glycomycetales</taxon>
        <taxon>Glycomycetaceae</taxon>
        <taxon>Glycomyces</taxon>
    </lineage>
</organism>
<dbReference type="Proteomes" id="UP000277256">
    <property type="component" value="Unassembled WGS sequence"/>
</dbReference>
<accession>A0A426UXR8</accession>
<dbReference type="RefSeq" id="WP_125247860.1">
    <property type="nucleotide sequence ID" value="NZ_RSEB01000003.1"/>
</dbReference>
<dbReference type="EMBL" id="RSEB01000003">
    <property type="protein sequence ID" value="RRR99346.1"/>
    <property type="molecule type" value="Genomic_DNA"/>
</dbReference>